<sequence>MDLLFKRLPFDNQEKELKSLKNQLNFLENSTLIPPSSPYIPTTYAQNPPQTAGPMYSESSSSLRVLFSPEDWERTFKKPKPHKTQSKILTKLRDPPPNPEKRPQLMTKNPISEFLERTQQHLSIPPVLAISEDNDS</sequence>
<protein>
    <submittedName>
        <fullName evidence="2">Uncharacterized protein</fullName>
    </submittedName>
</protein>
<evidence type="ECO:0000313" key="3">
    <source>
        <dbReference type="Proteomes" id="UP001604336"/>
    </source>
</evidence>
<evidence type="ECO:0000256" key="1">
    <source>
        <dbReference type="SAM" id="MobiDB-lite"/>
    </source>
</evidence>
<gene>
    <name evidence="2" type="ORF">Adt_39538</name>
</gene>
<name>A0ABD1Q5D9_9LAMI</name>
<feature type="compositionally biased region" description="Polar residues" evidence="1">
    <location>
        <begin position="37"/>
        <end position="50"/>
    </location>
</feature>
<comment type="caution">
    <text evidence="2">The sequence shown here is derived from an EMBL/GenBank/DDBJ whole genome shotgun (WGS) entry which is preliminary data.</text>
</comment>
<feature type="compositionally biased region" description="Basic and acidic residues" evidence="1">
    <location>
        <begin position="91"/>
        <end position="103"/>
    </location>
</feature>
<dbReference type="EMBL" id="JBFOLK010000012">
    <property type="protein sequence ID" value="KAL2471402.1"/>
    <property type="molecule type" value="Genomic_DNA"/>
</dbReference>
<proteinExistence type="predicted"/>
<dbReference type="AlphaFoldDB" id="A0ABD1Q5D9"/>
<feature type="region of interest" description="Disordered" evidence="1">
    <location>
        <begin position="75"/>
        <end position="109"/>
    </location>
</feature>
<accession>A0ABD1Q5D9</accession>
<evidence type="ECO:0000313" key="2">
    <source>
        <dbReference type="EMBL" id="KAL2471402.1"/>
    </source>
</evidence>
<reference evidence="3" key="1">
    <citation type="submission" date="2024-07" db="EMBL/GenBank/DDBJ databases">
        <title>Two chromosome-level genome assemblies of Korean endemic species Abeliophyllum distichum and Forsythia ovata (Oleaceae).</title>
        <authorList>
            <person name="Jang H."/>
        </authorList>
    </citation>
    <scope>NUCLEOTIDE SEQUENCE [LARGE SCALE GENOMIC DNA]</scope>
</reference>
<organism evidence="2 3">
    <name type="scientific">Abeliophyllum distichum</name>
    <dbReference type="NCBI Taxonomy" id="126358"/>
    <lineage>
        <taxon>Eukaryota</taxon>
        <taxon>Viridiplantae</taxon>
        <taxon>Streptophyta</taxon>
        <taxon>Embryophyta</taxon>
        <taxon>Tracheophyta</taxon>
        <taxon>Spermatophyta</taxon>
        <taxon>Magnoliopsida</taxon>
        <taxon>eudicotyledons</taxon>
        <taxon>Gunneridae</taxon>
        <taxon>Pentapetalae</taxon>
        <taxon>asterids</taxon>
        <taxon>lamiids</taxon>
        <taxon>Lamiales</taxon>
        <taxon>Oleaceae</taxon>
        <taxon>Forsythieae</taxon>
        <taxon>Abeliophyllum</taxon>
    </lineage>
</organism>
<keyword evidence="3" id="KW-1185">Reference proteome</keyword>
<feature type="region of interest" description="Disordered" evidence="1">
    <location>
        <begin position="37"/>
        <end position="60"/>
    </location>
</feature>
<dbReference type="Proteomes" id="UP001604336">
    <property type="component" value="Unassembled WGS sequence"/>
</dbReference>